<evidence type="ECO:0000313" key="2">
    <source>
        <dbReference type="Proteomes" id="UP000564496"/>
    </source>
</evidence>
<dbReference type="Gene3D" id="3.40.1000.10">
    <property type="entry name" value="Mog1/PsbP, alpha/beta/alpha sandwich"/>
    <property type="match status" value="1"/>
</dbReference>
<evidence type="ECO:0000313" key="1">
    <source>
        <dbReference type="EMBL" id="NYI80315.1"/>
    </source>
</evidence>
<dbReference type="Proteomes" id="UP000564496">
    <property type="component" value="Unassembled WGS sequence"/>
</dbReference>
<comment type="caution">
    <text evidence="1">The sequence shown here is derived from an EMBL/GenBank/DDBJ whole genome shotgun (WGS) entry which is preliminary data.</text>
</comment>
<reference evidence="1 2" key="1">
    <citation type="submission" date="2020-07" db="EMBL/GenBank/DDBJ databases">
        <title>Sequencing the genomes of 1000 actinobacteria strains.</title>
        <authorList>
            <person name="Klenk H.-P."/>
        </authorList>
    </citation>
    <scope>NUCLEOTIDE SEQUENCE [LARGE SCALE GENOMIC DNA]</scope>
    <source>
        <strain evidence="1 2">DSM 26487</strain>
    </source>
</reference>
<accession>A0A7Z0IUT6</accession>
<proteinExistence type="predicted"/>
<dbReference type="EMBL" id="JACBZR010000001">
    <property type="protein sequence ID" value="NYI80315.1"/>
    <property type="molecule type" value="Genomic_DNA"/>
</dbReference>
<sequence length="154" mass="16715">MPVLPPIPPDWDRLARPPGETLWMAVEHHGLDSDRFRGTLAHTVEPLGDEVGLRQWVHQTEDLVSKTLPGYLLVDLERLGVAGRPGGRRLAHHTGPNDEALVLEQWFVIVEHVDGSVGHTLTATLATDRYDSLADVVATAAQSWQPAEVAAGAG</sequence>
<gene>
    <name evidence="1" type="ORF">BJ988_004963</name>
</gene>
<protein>
    <submittedName>
        <fullName evidence="1">Uncharacterized protein</fullName>
    </submittedName>
</protein>
<dbReference type="AlphaFoldDB" id="A0A7Z0IUT6"/>
<dbReference type="RefSeq" id="WP_179660519.1">
    <property type="nucleotide sequence ID" value="NZ_JACBZR010000001.1"/>
</dbReference>
<organism evidence="1 2">
    <name type="scientific">Nocardioides panzhihuensis</name>
    <dbReference type="NCBI Taxonomy" id="860243"/>
    <lineage>
        <taxon>Bacteria</taxon>
        <taxon>Bacillati</taxon>
        <taxon>Actinomycetota</taxon>
        <taxon>Actinomycetes</taxon>
        <taxon>Propionibacteriales</taxon>
        <taxon>Nocardioidaceae</taxon>
        <taxon>Nocardioides</taxon>
    </lineage>
</organism>
<keyword evidence="2" id="KW-1185">Reference proteome</keyword>
<name>A0A7Z0IUT6_9ACTN</name>